<evidence type="ECO:0000256" key="1">
    <source>
        <dbReference type="SAM" id="Phobius"/>
    </source>
</evidence>
<dbReference type="EMBL" id="CP009302">
    <property type="protein sequence ID" value="AJC11861.1"/>
    <property type="molecule type" value="Genomic_DNA"/>
</dbReference>
<keyword evidence="1" id="KW-0812">Transmembrane</keyword>
<dbReference type="KEGG" id="cbac:JI75_03425"/>
<sequence>MTAPITWPDFFIILAVTASCMLASRVLPMMLLKGKELPTRVSDALGYIPPAAFAALVANDLLTPGMFDAGLWPAGAPLAAALVVMVVARLTKSLLWCAVAGIAAYSLLMLI</sequence>
<dbReference type="Proteomes" id="UP000031121">
    <property type="component" value="Chromosome"/>
</dbReference>
<dbReference type="HOGENOM" id="CLU_157896_0_1_11"/>
<proteinExistence type="predicted"/>
<gene>
    <name evidence="2" type="ORF">JI75_03425</name>
</gene>
<dbReference type="OrthoDB" id="3177272at2"/>
<dbReference type="InterPro" id="IPR008407">
    <property type="entry name" value="Brnchd-chn_aa_trnsp_AzlD"/>
</dbReference>
<keyword evidence="1" id="KW-0472">Membrane</keyword>
<evidence type="ECO:0000313" key="3">
    <source>
        <dbReference type="Proteomes" id="UP000031121"/>
    </source>
</evidence>
<dbReference type="RefSeq" id="WP_039688747.1">
    <property type="nucleotide sequence ID" value="NZ_CP009302.1"/>
</dbReference>
<keyword evidence="1" id="KW-1133">Transmembrane helix</keyword>
<dbReference type="Pfam" id="PF05437">
    <property type="entry name" value="AzlD"/>
    <property type="match status" value="1"/>
</dbReference>
<reference evidence="2 3" key="2">
    <citation type="journal article" date="2015" name="Genome Announc.">
        <title>Complete Genome Sequence of Coriobacteriaceae Strain 68-1-3, a Novel Mucus-Degrading Isolate from the Swine Intestinal Tract.</title>
        <authorList>
            <person name="Looft T."/>
            <person name="Bayles D.O."/>
            <person name="Alt D.P."/>
            <person name="Stanton T.B."/>
        </authorList>
    </citation>
    <scope>NUCLEOTIDE SEQUENCE [LARGE SCALE GENOMIC DNA]</scope>
    <source>
        <strain evidence="2 3">68-1-3</strain>
    </source>
</reference>
<keyword evidence="3" id="KW-1185">Reference proteome</keyword>
<organism evidence="2 3">
    <name type="scientific">Berryella intestinalis</name>
    <dbReference type="NCBI Taxonomy" id="1531429"/>
    <lineage>
        <taxon>Bacteria</taxon>
        <taxon>Bacillati</taxon>
        <taxon>Actinomycetota</taxon>
        <taxon>Coriobacteriia</taxon>
        <taxon>Eggerthellales</taxon>
        <taxon>Eggerthellaceae</taxon>
        <taxon>Berryella</taxon>
    </lineage>
</organism>
<dbReference type="AlphaFoldDB" id="A0A0A8B2Z5"/>
<evidence type="ECO:0000313" key="2">
    <source>
        <dbReference type="EMBL" id="AJC11861.1"/>
    </source>
</evidence>
<protein>
    <submittedName>
        <fullName evidence="2">Branched-chain amino acid transporter</fullName>
    </submittedName>
</protein>
<feature type="transmembrane region" description="Helical" evidence="1">
    <location>
        <begin position="44"/>
        <end position="63"/>
    </location>
</feature>
<name>A0A0A8B2Z5_9ACTN</name>
<dbReference type="STRING" id="1531429.JI75_03425"/>
<feature type="transmembrane region" description="Helical" evidence="1">
    <location>
        <begin position="12"/>
        <end position="32"/>
    </location>
</feature>
<accession>A0A0A8B2Z5</accession>
<feature type="transmembrane region" description="Helical" evidence="1">
    <location>
        <begin position="69"/>
        <end position="87"/>
    </location>
</feature>
<reference evidence="3" key="1">
    <citation type="submission" date="2014-08" db="EMBL/GenBank/DDBJ databases">
        <title>Coriobacteriaceae sp. complete genome.</title>
        <authorList>
            <person name="Looft T."/>
            <person name="Bayles D.O."/>
            <person name="Stanton T.B."/>
        </authorList>
    </citation>
    <scope>NUCLEOTIDE SEQUENCE [LARGE SCALE GENOMIC DNA]</scope>
    <source>
        <strain evidence="3">68-1-3</strain>
    </source>
</reference>
<feature type="transmembrane region" description="Helical" evidence="1">
    <location>
        <begin position="94"/>
        <end position="110"/>
    </location>
</feature>